<dbReference type="InterPro" id="IPR000485">
    <property type="entry name" value="AsnC-type_HTH_dom"/>
</dbReference>
<keyword evidence="2" id="KW-1185">Reference proteome</keyword>
<dbReference type="InterPro" id="IPR019885">
    <property type="entry name" value="Tscrpt_reg_HTH_AsnC-type_CS"/>
</dbReference>
<dbReference type="PANTHER" id="PTHR30154:SF34">
    <property type="entry name" value="TRANSCRIPTIONAL REGULATOR AZLB"/>
    <property type="match status" value="1"/>
</dbReference>
<dbReference type="Proteomes" id="UP000192775">
    <property type="component" value="Chromosome"/>
</dbReference>
<dbReference type="Gene3D" id="1.10.10.10">
    <property type="entry name" value="Winged helix-like DNA-binding domain superfamily/Winged helix DNA-binding domain"/>
    <property type="match status" value="1"/>
</dbReference>
<protein>
    <submittedName>
        <fullName evidence="1">AsnC family transcriptional regulator</fullName>
    </submittedName>
</protein>
<dbReference type="EMBL" id="CP020715">
    <property type="protein sequence ID" value="ARJ07054.1"/>
    <property type="molecule type" value="Genomic_DNA"/>
</dbReference>
<dbReference type="SUPFAM" id="SSF54909">
    <property type="entry name" value="Dimeric alpha+beta barrel"/>
    <property type="match status" value="1"/>
</dbReference>
<dbReference type="PANTHER" id="PTHR30154">
    <property type="entry name" value="LEUCINE-RESPONSIVE REGULATORY PROTEIN"/>
    <property type="match status" value="1"/>
</dbReference>
<dbReference type="Pfam" id="PF01037">
    <property type="entry name" value="AsnC_trans_reg"/>
    <property type="match status" value="1"/>
</dbReference>
<dbReference type="SMART" id="SM00344">
    <property type="entry name" value="HTH_ASNC"/>
    <property type="match status" value="1"/>
</dbReference>
<dbReference type="InterPro" id="IPR019888">
    <property type="entry name" value="Tscrpt_reg_AsnC-like"/>
</dbReference>
<organism evidence="1 2">
    <name type="scientific">Cnuibacter physcomitrellae</name>
    <dbReference type="NCBI Taxonomy" id="1619308"/>
    <lineage>
        <taxon>Bacteria</taxon>
        <taxon>Bacillati</taxon>
        <taxon>Actinomycetota</taxon>
        <taxon>Actinomycetes</taxon>
        <taxon>Micrococcales</taxon>
        <taxon>Microbacteriaceae</taxon>
        <taxon>Cnuibacter</taxon>
    </lineage>
</organism>
<dbReference type="Gene3D" id="3.30.70.920">
    <property type="match status" value="1"/>
</dbReference>
<dbReference type="AlphaFoldDB" id="A0A1X9LPB1"/>
<dbReference type="Pfam" id="PF13404">
    <property type="entry name" value="HTH_AsnC-type"/>
    <property type="match status" value="1"/>
</dbReference>
<dbReference type="GO" id="GO:0043200">
    <property type="term" value="P:response to amino acid"/>
    <property type="evidence" value="ECO:0007669"/>
    <property type="project" value="TreeGrafter"/>
</dbReference>
<dbReference type="GO" id="GO:0005829">
    <property type="term" value="C:cytosol"/>
    <property type="evidence" value="ECO:0007669"/>
    <property type="project" value="TreeGrafter"/>
</dbReference>
<dbReference type="InterPro" id="IPR036388">
    <property type="entry name" value="WH-like_DNA-bd_sf"/>
</dbReference>
<name>A0A1X9LPB1_9MICO</name>
<gene>
    <name evidence="1" type="ORF">B5808_18845</name>
</gene>
<dbReference type="KEGG" id="cphy:B5808_18845"/>
<dbReference type="InterPro" id="IPR019887">
    <property type="entry name" value="Tscrpt_reg_AsnC/Lrp_C"/>
</dbReference>
<sequence>MDAIDEQIISILRVDGRASFSALGREVGLSTNAVAARVRRLESSGVITGYRAILGSDAPDEVSGLEAFVDVRLEPGRDSEEFLAWAVGAPPILDAVHVTGPYDYLLRVRVADTAALDGLLRLLKREAGAAQTQTRLALRPHPHASASAGRRF</sequence>
<reference evidence="1 2" key="1">
    <citation type="submission" date="2017-04" db="EMBL/GenBank/DDBJ databases">
        <authorList>
            <person name="Afonso C.L."/>
            <person name="Miller P.J."/>
            <person name="Scott M.A."/>
            <person name="Spackman E."/>
            <person name="Goraichik I."/>
            <person name="Dimitrov K.M."/>
            <person name="Suarez D.L."/>
            <person name="Swayne D.E."/>
        </authorList>
    </citation>
    <scope>NUCLEOTIDE SEQUENCE [LARGE SCALE GENOMIC DNA]</scope>
    <source>
        <strain evidence="2">XA(T)</strain>
    </source>
</reference>
<dbReference type="PRINTS" id="PR00033">
    <property type="entry name" value="HTHASNC"/>
</dbReference>
<proteinExistence type="predicted"/>
<evidence type="ECO:0000313" key="2">
    <source>
        <dbReference type="Proteomes" id="UP000192775"/>
    </source>
</evidence>
<dbReference type="SUPFAM" id="SSF46785">
    <property type="entry name" value="Winged helix' DNA-binding domain"/>
    <property type="match status" value="1"/>
</dbReference>
<accession>A0A1X9LPB1</accession>
<dbReference type="InterPro" id="IPR036390">
    <property type="entry name" value="WH_DNA-bd_sf"/>
</dbReference>
<evidence type="ECO:0000313" key="1">
    <source>
        <dbReference type="EMBL" id="ARJ07054.1"/>
    </source>
</evidence>
<dbReference type="GO" id="GO:0043565">
    <property type="term" value="F:sequence-specific DNA binding"/>
    <property type="evidence" value="ECO:0007669"/>
    <property type="project" value="InterPro"/>
</dbReference>
<dbReference type="InterPro" id="IPR011008">
    <property type="entry name" value="Dimeric_a/b-barrel"/>
</dbReference>
<dbReference type="PROSITE" id="PS00519">
    <property type="entry name" value="HTH_ASNC_1"/>
    <property type="match status" value="1"/>
</dbReference>
<dbReference type="PROSITE" id="PS50956">
    <property type="entry name" value="HTH_ASNC_2"/>
    <property type="match status" value="1"/>
</dbReference>
<dbReference type="RefSeq" id="WP_085021191.1">
    <property type="nucleotide sequence ID" value="NZ_BMHD01000001.1"/>
</dbReference>
<dbReference type="STRING" id="1619308.B5808_18845"/>